<dbReference type="CDD" id="cd00077">
    <property type="entry name" value="HDc"/>
    <property type="match status" value="1"/>
</dbReference>
<dbReference type="RefSeq" id="WP_229982064.1">
    <property type="nucleotide sequence ID" value="NZ_JAJJPB010000035.1"/>
</dbReference>
<dbReference type="InterPro" id="IPR037522">
    <property type="entry name" value="HD_GYP_dom"/>
</dbReference>
<evidence type="ECO:0000259" key="1">
    <source>
        <dbReference type="PROSITE" id="PS51831"/>
    </source>
</evidence>
<dbReference type="Gene3D" id="1.10.3210.10">
    <property type="entry name" value="Hypothetical protein af1432"/>
    <property type="match status" value="1"/>
</dbReference>
<dbReference type="SUPFAM" id="SSF109604">
    <property type="entry name" value="HD-domain/PDEase-like"/>
    <property type="match status" value="1"/>
</dbReference>
<organism evidence="3 4">
    <name type="scientific">Clostridium aromativorans</name>
    <dbReference type="NCBI Taxonomy" id="2836848"/>
    <lineage>
        <taxon>Bacteria</taxon>
        <taxon>Bacillati</taxon>
        <taxon>Bacillota</taxon>
        <taxon>Clostridia</taxon>
        <taxon>Eubacteriales</taxon>
        <taxon>Clostridiaceae</taxon>
        <taxon>Clostridium</taxon>
    </lineage>
</organism>
<accession>A0ABS8N9R4</accession>
<gene>
    <name evidence="3" type="ORF">LN736_17005</name>
</gene>
<reference evidence="3" key="1">
    <citation type="submission" date="2021-11" db="EMBL/GenBank/DDBJ databases">
        <authorList>
            <person name="Qingchun L."/>
            <person name="Dong Z."/>
            <person name="Zongwei Q."/>
            <person name="Jia Z."/>
            <person name="Duotao L."/>
        </authorList>
    </citation>
    <scope>NUCLEOTIDE SEQUENCE</scope>
    <source>
        <strain evidence="3">WLY-B-L2</strain>
    </source>
</reference>
<dbReference type="InterPro" id="IPR006674">
    <property type="entry name" value="HD_domain"/>
</dbReference>
<sequence>MIKSYKSIFNSNNINTLLKNIGDCFNCDTISILNFNIDKNFVTLDKILDIKNNPFKALPKLSKINITNFGKSKLKLLFYNKEIIFVKNNCTTNFPIILENAEEELLIPIKSKNNLTTFIYMCSLDTNDNHINIDFINNDNFKYLLYSIINTYEMYFLSHEKNELIFELIYIMTEILKEKEPLMVFHPYNVADISKKIAIQLKLNYSSIDKIYLAGLLHDMGKLCINKNILNKTDNLTENEYIILKEHSIYGYNLLKNIYYDIAVYIKYHHEKIDGTGYPDNLKGDEIPLESKIISVADAIDAMYAARSYNTSKSLDSLVTELLHSADKKFDSTVVDAAIKVIIKSKNNSIYKLDNKVEWSTLTIKTSKASYSIDGILRKTDSEYIFKSNEFIFLNDINIADIQCMHLYICKNTIDIYQYKIAFNFFKENTLHIKEIHQIEFNNYFNLSWNLQGELIFCKFPISSIAIFKLGGDSLMFYCHINIKESLTKQFFNIKINFENDDQLIVSGALIQLFKSGSNYYYELKYVNILETVREEIFSRIFKKQAELNIGFKW</sequence>
<dbReference type="Pfam" id="PF13487">
    <property type="entry name" value="HD_5"/>
    <property type="match status" value="1"/>
</dbReference>
<name>A0ABS8N9R4_9CLOT</name>
<dbReference type="PROSITE" id="PS51831">
    <property type="entry name" value="HD"/>
    <property type="match status" value="1"/>
</dbReference>
<dbReference type="PANTHER" id="PTHR43155">
    <property type="entry name" value="CYCLIC DI-GMP PHOSPHODIESTERASE PA4108-RELATED"/>
    <property type="match status" value="1"/>
</dbReference>
<dbReference type="Proteomes" id="UP001165422">
    <property type="component" value="Unassembled WGS sequence"/>
</dbReference>
<keyword evidence="4" id="KW-1185">Reference proteome</keyword>
<feature type="domain" description="HD" evidence="1">
    <location>
        <begin position="183"/>
        <end position="303"/>
    </location>
</feature>
<evidence type="ECO:0000313" key="3">
    <source>
        <dbReference type="EMBL" id="MCC9296546.1"/>
    </source>
</evidence>
<dbReference type="EMBL" id="JAJJPB010000035">
    <property type="protein sequence ID" value="MCC9296546.1"/>
    <property type="molecule type" value="Genomic_DNA"/>
</dbReference>
<proteinExistence type="predicted"/>
<comment type="caution">
    <text evidence="3">The sequence shown here is derived from an EMBL/GenBank/DDBJ whole genome shotgun (WGS) entry which is preliminary data.</text>
</comment>
<evidence type="ECO:0000313" key="4">
    <source>
        <dbReference type="Proteomes" id="UP001165422"/>
    </source>
</evidence>
<evidence type="ECO:0000259" key="2">
    <source>
        <dbReference type="PROSITE" id="PS51832"/>
    </source>
</evidence>
<feature type="domain" description="HD-GYP" evidence="2">
    <location>
        <begin position="161"/>
        <end position="354"/>
    </location>
</feature>
<protein>
    <submittedName>
        <fullName evidence="3">HD domain-containing protein</fullName>
    </submittedName>
</protein>
<dbReference type="SMART" id="SM00471">
    <property type="entry name" value="HDc"/>
    <property type="match status" value="1"/>
</dbReference>
<dbReference type="PROSITE" id="PS51832">
    <property type="entry name" value="HD_GYP"/>
    <property type="match status" value="1"/>
</dbReference>
<dbReference type="InterPro" id="IPR003607">
    <property type="entry name" value="HD/PDEase_dom"/>
</dbReference>